<evidence type="ECO:0000313" key="2">
    <source>
        <dbReference type="EMBL" id="SMR04909.1"/>
    </source>
</evidence>
<dbReference type="Proteomes" id="UP000195953">
    <property type="component" value="Chromosome 1"/>
</dbReference>
<dbReference type="eggNOG" id="COG2963">
    <property type="taxonomic scope" value="Bacteria"/>
</dbReference>
<dbReference type="Proteomes" id="UP000195877">
    <property type="component" value="Chromosome 1"/>
</dbReference>
<dbReference type="AlphaFoldDB" id="A0A1Y6HN17"/>
<organism evidence="2 4">
    <name type="scientific">Xanthomonas fragariae</name>
    <dbReference type="NCBI Taxonomy" id="48664"/>
    <lineage>
        <taxon>Bacteria</taxon>
        <taxon>Pseudomonadati</taxon>
        <taxon>Pseudomonadota</taxon>
        <taxon>Gammaproteobacteria</taxon>
        <taxon>Lysobacterales</taxon>
        <taxon>Lysobacteraceae</taxon>
        <taxon>Xanthomonas</taxon>
    </lineage>
</organism>
<dbReference type="EMBL" id="LT853882">
    <property type="protein sequence ID" value="SMQ97628.1"/>
    <property type="molecule type" value="Genomic_DNA"/>
</dbReference>
<name>A0A1Y6HN17_9XANT</name>
<reference evidence="1 3" key="1">
    <citation type="submission" date="2017-05" db="EMBL/GenBank/DDBJ databases">
        <authorList>
            <person name="Blom J."/>
        </authorList>
    </citation>
    <scope>NUCLEOTIDE SEQUENCE [LARGE SCALE GENOMIC DNA]</scope>
    <source>
        <strain evidence="1">PD885</strain>
    </source>
</reference>
<protein>
    <submittedName>
        <fullName evidence="2">IS1404 transposase</fullName>
    </submittedName>
</protein>
<keyword evidence="3" id="KW-1185">Reference proteome</keyword>
<accession>A0A1Y6HN17</accession>
<proteinExistence type="predicted"/>
<evidence type="ECO:0000313" key="3">
    <source>
        <dbReference type="Proteomes" id="UP000195877"/>
    </source>
</evidence>
<gene>
    <name evidence="2" type="ORF">PD5205_03635</name>
    <name evidence="1" type="ORF">PD885_00358</name>
</gene>
<evidence type="ECO:0000313" key="1">
    <source>
        <dbReference type="EMBL" id="SMQ97628.1"/>
    </source>
</evidence>
<evidence type="ECO:0000313" key="4">
    <source>
        <dbReference type="Proteomes" id="UP000195953"/>
    </source>
</evidence>
<dbReference type="EMBL" id="LT853885">
    <property type="protein sequence ID" value="SMR04909.1"/>
    <property type="molecule type" value="Genomic_DNA"/>
</dbReference>
<sequence length="60" mass="6769">MSVPEIKRLKDFESENARLKKLLAEQLFENDLIKDALRKKWCAGGLEAAPASVAPWRQSA</sequence>
<reference evidence="2 4" key="2">
    <citation type="submission" date="2017-05" db="EMBL/GenBank/DDBJ databases">
        <authorList>
            <person name="Song R."/>
            <person name="Chenine A.L."/>
            <person name="Ruprecht R.M."/>
        </authorList>
    </citation>
    <scope>NUCLEOTIDE SEQUENCE [LARGE SCALE GENOMIC DNA]</scope>
    <source>
        <strain evidence="2">PD5205</strain>
    </source>
</reference>